<dbReference type="PANTHER" id="PTHR19432:SF76">
    <property type="entry name" value="TRANSPORTER, PUTATIVE (EUROFUNG)-RELATED"/>
    <property type="match status" value="1"/>
</dbReference>
<keyword evidence="4 6" id="KW-1133">Transmembrane helix</keyword>
<feature type="transmembrane region" description="Helical" evidence="6">
    <location>
        <begin position="264"/>
        <end position="284"/>
    </location>
</feature>
<dbReference type="PhylomeDB" id="A0A060T5R9"/>
<feature type="transmembrane region" description="Helical" evidence="6">
    <location>
        <begin position="168"/>
        <end position="187"/>
    </location>
</feature>
<reference evidence="7" key="2">
    <citation type="submission" date="2014-06" db="EMBL/GenBank/DDBJ databases">
        <title>The complete genome of Blastobotrys (Arxula) adeninivorans LS3 - a yeast of biotechnological interest.</title>
        <authorList>
            <person name="Kunze G."/>
            <person name="Gaillardin C."/>
            <person name="Czernicka M."/>
            <person name="Durrens P."/>
            <person name="Martin T."/>
            <person name="Boer E."/>
            <person name="Gabaldon T."/>
            <person name="Cruz J."/>
            <person name="Talla E."/>
            <person name="Marck C."/>
            <person name="Goffeau A."/>
            <person name="Barbe V."/>
            <person name="Baret P."/>
            <person name="Baronian K."/>
            <person name="Beier S."/>
            <person name="Bleykasten C."/>
            <person name="Bode R."/>
            <person name="Casaregola S."/>
            <person name="Despons L."/>
            <person name="Fairhead C."/>
            <person name="Giersberg M."/>
            <person name="Gierski P."/>
            <person name="Hahnel U."/>
            <person name="Hartmann A."/>
            <person name="Jankowska D."/>
            <person name="Jubin C."/>
            <person name="Jung P."/>
            <person name="Lafontaine I."/>
            <person name="Leh-Louis V."/>
            <person name="Lemaire M."/>
            <person name="Marcet-Houben M."/>
            <person name="Mascher M."/>
            <person name="Morel G."/>
            <person name="Richard G.-F."/>
            <person name="Riechen J."/>
            <person name="Sacerdot C."/>
            <person name="Sarkar A."/>
            <person name="Savel G."/>
            <person name="Schacherer J."/>
            <person name="Sherman D."/>
            <person name="Straub M.-L."/>
            <person name="Stein N."/>
            <person name="Thierry A."/>
            <person name="Trautwein-Schult A."/>
            <person name="Westhof E."/>
            <person name="Worch S."/>
            <person name="Dujon B."/>
            <person name="Souciet J.-L."/>
            <person name="Wincker P."/>
            <person name="Scholz U."/>
            <person name="Neuveglise N."/>
        </authorList>
    </citation>
    <scope>NUCLEOTIDE SEQUENCE</scope>
    <source>
        <strain evidence="7">LS3</strain>
    </source>
</reference>
<feature type="transmembrane region" description="Helical" evidence="6">
    <location>
        <begin position="92"/>
        <end position="111"/>
    </location>
</feature>
<evidence type="ECO:0000313" key="7">
    <source>
        <dbReference type="EMBL" id="CDP34212.1"/>
    </source>
</evidence>
<sequence length="537" mass="58988">MEAESRQWVGTSAIKGQKEWAQMALLTVSVAGLQFTWGVEMAYVNIYLRGLGMSKPMLSVVWVAGPLSGLLMQPVVGVLSDNSTSKFGRRRPYIIGGSITVTLALMTMAWAREIVRIVPLLSESIAKFITLSLAVIAVLVTDFAVNAVQACCRALIVDVLPADRQEQGNAWAGRMIAIGHLISYYAGYLDLVSLTGGLLGDTQLKSLCIVASASLLGCVGVTSWAVSERVLLVRDSVSTNTVWKTLRDIAVKLYSTMRMVPPRIFLIFRIQFCAWYGWFTFLFYSSQWVSEVYIKYSYSDQDVSAGDKDQVGSLARVGSMALTVFSFVSLVCSLLLPELVSRRSKLNRMLRTLARKFIYSDITLTELWLASHVIYAFCAFSTGFVRSLFQATALVALCGFSWAVTTWAPFALLAEEIHLLQQDHTYELGTIEQSMDVHQFPAGDPDDIAREADGSEESGVYLGIHNVAVTLPQLFSTFVSFLIFSVFQVSAPSEENLPKPGEGDGGRVIAFTLQVGAIPALLAAYYTYKLGTARKET</sequence>
<reference evidence="7" key="1">
    <citation type="submission" date="2014-02" db="EMBL/GenBank/DDBJ databases">
        <authorList>
            <person name="Genoscope - CEA"/>
        </authorList>
    </citation>
    <scope>NUCLEOTIDE SEQUENCE</scope>
    <source>
        <strain evidence="7">LS3</strain>
    </source>
</reference>
<accession>A0A060T5R9</accession>
<dbReference type="EMBL" id="HG937693">
    <property type="protein sequence ID" value="CDP34212.1"/>
    <property type="molecule type" value="Genomic_DNA"/>
</dbReference>
<feature type="transmembrane region" description="Helical" evidence="6">
    <location>
        <begin position="131"/>
        <end position="156"/>
    </location>
</feature>
<dbReference type="PANTHER" id="PTHR19432">
    <property type="entry name" value="SUGAR TRANSPORTER"/>
    <property type="match status" value="1"/>
</dbReference>
<keyword evidence="5 6" id="KW-0472">Membrane</keyword>
<evidence type="ECO:0000256" key="4">
    <source>
        <dbReference type="ARBA" id="ARBA00022989"/>
    </source>
</evidence>
<feature type="transmembrane region" description="Helical" evidence="6">
    <location>
        <begin position="20"/>
        <end position="39"/>
    </location>
</feature>
<evidence type="ECO:0000256" key="1">
    <source>
        <dbReference type="ARBA" id="ARBA00004141"/>
    </source>
</evidence>
<protein>
    <submittedName>
        <fullName evidence="7">ARAD1C07238p</fullName>
    </submittedName>
</protein>
<proteinExistence type="predicted"/>
<dbReference type="GO" id="GO:0005886">
    <property type="term" value="C:plasma membrane"/>
    <property type="evidence" value="ECO:0007669"/>
    <property type="project" value="TreeGrafter"/>
</dbReference>
<feature type="transmembrane region" description="Helical" evidence="6">
    <location>
        <begin position="317"/>
        <end position="336"/>
    </location>
</feature>
<keyword evidence="3 6" id="KW-0812">Transmembrane</keyword>
<feature type="transmembrane region" description="Helical" evidence="6">
    <location>
        <begin position="508"/>
        <end position="528"/>
    </location>
</feature>
<dbReference type="InterPro" id="IPR036259">
    <property type="entry name" value="MFS_trans_sf"/>
</dbReference>
<evidence type="ECO:0000256" key="5">
    <source>
        <dbReference type="ARBA" id="ARBA00023136"/>
    </source>
</evidence>
<feature type="transmembrane region" description="Helical" evidence="6">
    <location>
        <begin position="388"/>
        <end position="414"/>
    </location>
</feature>
<dbReference type="GO" id="GO:0008506">
    <property type="term" value="F:sucrose:proton symporter activity"/>
    <property type="evidence" value="ECO:0007669"/>
    <property type="project" value="TreeGrafter"/>
</dbReference>
<feature type="transmembrane region" description="Helical" evidence="6">
    <location>
        <begin position="207"/>
        <end position="226"/>
    </location>
</feature>
<feature type="transmembrane region" description="Helical" evidence="6">
    <location>
        <begin position="59"/>
        <end position="80"/>
    </location>
</feature>
<evidence type="ECO:0000256" key="6">
    <source>
        <dbReference type="SAM" id="Phobius"/>
    </source>
</evidence>
<feature type="transmembrane region" description="Helical" evidence="6">
    <location>
        <begin position="357"/>
        <end position="382"/>
    </location>
</feature>
<evidence type="ECO:0000256" key="2">
    <source>
        <dbReference type="ARBA" id="ARBA00022448"/>
    </source>
</evidence>
<feature type="transmembrane region" description="Helical" evidence="6">
    <location>
        <begin position="467"/>
        <end position="488"/>
    </location>
</feature>
<comment type="subcellular location">
    <subcellularLocation>
        <location evidence="1">Membrane</location>
        <topology evidence="1">Multi-pass membrane protein</topology>
    </subcellularLocation>
</comment>
<dbReference type="AlphaFoldDB" id="A0A060T5R9"/>
<dbReference type="Pfam" id="PF13347">
    <property type="entry name" value="MFS_2"/>
    <property type="match status" value="1"/>
</dbReference>
<gene>
    <name evidence="7" type="ORF">GNLVRS02_ARAD1C07238g</name>
</gene>
<dbReference type="Gene3D" id="1.20.1250.20">
    <property type="entry name" value="MFS general substrate transporter like domains"/>
    <property type="match status" value="1"/>
</dbReference>
<evidence type="ECO:0000256" key="3">
    <source>
        <dbReference type="ARBA" id="ARBA00022692"/>
    </source>
</evidence>
<organism evidence="7">
    <name type="scientific">Blastobotrys adeninivorans</name>
    <name type="common">Yeast</name>
    <name type="synonym">Arxula adeninivorans</name>
    <dbReference type="NCBI Taxonomy" id="409370"/>
    <lineage>
        <taxon>Eukaryota</taxon>
        <taxon>Fungi</taxon>
        <taxon>Dikarya</taxon>
        <taxon>Ascomycota</taxon>
        <taxon>Saccharomycotina</taxon>
        <taxon>Dipodascomycetes</taxon>
        <taxon>Dipodascales</taxon>
        <taxon>Trichomonascaceae</taxon>
        <taxon>Blastobotrys</taxon>
    </lineage>
</organism>
<dbReference type="SUPFAM" id="SSF103473">
    <property type="entry name" value="MFS general substrate transporter"/>
    <property type="match status" value="1"/>
</dbReference>
<keyword evidence="2" id="KW-0813">Transport</keyword>
<name>A0A060T5R9_BLAAD</name>